<dbReference type="PANTHER" id="PTHR48125:SF12">
    <property type="entry name" value="AT HOOK TRANSCRIPTION FACTOR FAMILY-RELATED"/>
    <property type="match status" value="1"/>
</dbReference>
<sequence length="929" mass="101299">MSTLVGWSRGGRSVRLRLSSEHSCAFVREATRKEESRTQNVTTVKGVATITEKVVTTITEYFWDFTATWELCAYPGSAPEEKVVLGGRTGTHQLLTTVKNTPHPSSTVNAPLDVFLTPLLKLLTEANAFAFDIDRSSPRCRTPSNNPEVLDLLAHLETFRQWSQQVSDYFTQVLFPKQRYHSLDLSLVSGSSIFVPLSPFFVQDGQGSKRAPAGPSGCLAEVLPSPDLAGGPLDLFLQVPAFLKEHKASINAKFNHLRRAFPDTAQLITFSETALASVAQNALQIINTHRETIHYIEHVLRQQLLTALGKELTPVDFALYMLYHNRLLFKEDYEPRPLCYPIRRPGHYPEGLLTVSARLDDGSVDQPLFAMSHHSLATTPMSFPLSASASLSFRGDRYLHAFVQHKFSGQAGLKLFLSARAHQFSSFVLVLGTLKSATSFDAKSAVIIQNKDDLLIPLLLEEIPTPKAFRDAIESLSPEQQRFAKAYRGMQLSSTLFGVVVIQIKPQLEKLLKLPNESLTKEIQLYQDLLKLFIKYQIPSDLLTFGGAANSSVGEKVGGVQRNVRNMLDMVETKQKEEIKEQSQVFLTSVYNSPPPPPTSVYLSMPMAYPSPPPMPMMSMMMAGPPPPPPTSSYAMAPPPPMAFSAPPPPMAFSAPPPMPSSMAFPSPPPPSRSAAGPPPPGGAAPPPSRSAAGPPPPGGAAPPPSGGGRGGAPPPKPKPAPAPQPSAPTPQPSAPTKPTPQPTPSTPEQPLVPQKEFLSVKTSDRDLTKVPTELDGKFEALDEDAALHSVIISAGPTWNKKFRKSLLSKESEETLAKEEQEEERDKAFDLLDALSRSGTLEVDCAEMHVIIGASHNFDKNIINTVVQDNMNPIEKIERSMLIIATTVQGVDATELVKPEQLERVSCYSPTLFGLPSAQERQAIEGKKV</sequence>
<dbReference type="AlphaFoldDB" id="A0A6B2KXE8"/>
<reference evidence="2" key="1">
    <citation type="journal article" date="2020" name="J. Eukaryot. Microbiol.">
        <title>De novo Sequencing, Assembly and Annotation of the Transcriptome for the Free-Living Testate Amoeba Arcella intermedia.</title>
        <authorList>
            <person name="Ribeiro G.M."/>
            <person name="Porfirio-Sousa A.L."/>
            <person name="Maurer-Alcala X.X."/>
            <person name="Katz L.A."/>
            <person name="Lahr D.J.G."/>
        </authorList>
    </citation>
    <scope>NUCLEOTIDE SEQUENCE</scope>
</reference>
<organism evidence="2">
    <name type="scientific">Arcella intermedia</name>
    <dbReference type="NCBI Taxonomy" id="1963864"/>
    <lineage>
        <taxon>Eukaryota</taxon>
        <taxon>Amoebozoa</taxon>
        <taxon>Tubulinea</taxon>
        <taxon>Elardia</taxon>
        <taxon>Arcellinida</taxon>
        <taxon>Sphaerothecina</taxon>
        <taxon>Arcellidae</taxon>
        <taxon>Arcella</taxon>
    </lineage>
</organism>
<dbReference type="EMBL" id="GIBP01000309">
    <property type="protein sequence ID" value="NDV29278.1"/>
    <property type="molecule type" value="Transcribed_RNA"/>
</dbReference>
<evidence type="ECO:0000256" key="1">
    <source>
        <dbReference type="SAM" id="MobiDB-lite"/>
    </source>
</evidence>
<dbReference type="PANTHER" id="PTHR48125">
    <property type="entry name" value="LP07818P1"/>
    <property type="match status" value="1"/>
</dbReference>
<accession>A0A6B2KXE8</accession>
<feature type="compositionally biased region" description="Pro residues" evidence="1">
    <location>
        <begin position="662"/>
        <end position="706"/>
    </location>
</feature>
<feature type="region of interest" description="Disordered" evidence="1">
    <location>
        <begin position="662"/>
        <end position="765"/>
    </location>
</feature>
<name>A0A6B2KXE8_9EUKA</name>
<evidence type="ECO:0000313" key="2">
    <source>
        <dbReference type="EMBL" id="NDV29278.1"/>
    </source>
</evidence>
<protein>
    <submittedName>
        <fullName evidence="2">Uncharacterized protein</fullName>
    </submittedName>
</protein>
<feature type="compositionally biased region" description="Pro residues" evidence="1">
    <location>
        <begin position="713"/>
        <end position="748"/>
    </location>
</feature>
<proteinExistence type="predicted"/>